<keyword evidence="2" id="KW-1185">Reference proteome</keyword>
<gene>
    <name evidence="1" type="ORF">EEDITHA_LOCUS10409</name>
</gene>
<evidence type="ECO:0008006" key="3">
    <source>
        <dbReference type="Google" id="ProtNLM"/>
    </source>
</evidence>
<protein>
    <recommendedName>
        <fullName evidence="3">Antifreeze protein</fullName>
    </recommendedName>
</protein>
<sequence>MKISILLQVAHNRSDHTAAGTCHIKHHLTTAKDTTVPITSRAKIDMAQTKTDTVQTKTDTAQTKTDTVQTRVIDRTKGATIETILRIRVKDILIINTAVARGIIKDRGLINMAKTRGVTTQGLILAQIDIKVTQHGVELKKYE</sequence>
<dbReference type="EMBL" id="CAKOGL010000014">
    <property type="protein sequence ID" value="CAH2094891.1"/>
    <property type="molecule type" value="Genomic_DNA"/>
</dbReference>
<dbReference type="Proteomes" id="UP001153954">
    <property type="component" value="Unassembled WGS sequence"/>
</dbReference>
<proteinExistence type="predicted"/>
<reference evidence="1" key="1">
    <citation type="submission" date="2022-03" db="EMBL/GenBank/DDBJ databases">
        <authorList>
            <person name="Tunstrom K."/>
        </authorList>
    </citation>
    <scope>NUCLEOTIDE SEQUENCE</scope>
</reference>
<dbReference type="AlphaFoldDB" id="A0AAU9U5T6"/>
<accession>A0AAU9U5T6</accession>
<evidence type="ECO:0000313" key="2">
    <source>
        <dbReference type="Proteomes" id="UP001153954"/>
    </source>
</evidence>
<evidence type="ECO:0000313" key="1">
    <source>
        <dbReference type="EMBL" id="CAH2094891.1"/>
    </source>
</evidence>
<name>A0AAU9U5T6_EUPED</name>
<organism evidence="1 2">
    <name type="scientific">Euphydryas editha</name>
    <name type="common">Edith's checkerspot</name>
    <dbReference type="NCBI Taxonomy" id="104508"/>
    <lineage>
        <taxon>Eukaryota</taxon>
        <taxon>Metazoa</taxon>
        <taxon>Ecdysozoa</taxon>
        <taxon>Arthropoda</taxon>
        <taxon>Hexapoda</taxon>
        <taxon>Insecta</taxon>
        <taxon>Pterygota</taxon>
        <taxon>Neoptera</taxon>
        <taxon>Endopterygota</taxon>
        <taxon>Lepidoptera</taxon>
        <taxon>Glossata</taxon>
        <taxon>Ditrysia</taxon>
        <taxon>Papilionoidea</taxon>
        <taxon>Nymphalidae</taxon>
        <taxon>Nymphalinae</taxon>
        <taxon>Euphydryas</taxon>
    </lineage>
</organism>
<comment type="caution">
    <text evidence="1">The sequence shown here is derived from an EMBL/GenBank/DDBJ whole genome shotgun (WGS) entry which is preliminary data.</text>
</comment>